<organism evidence="2 3">
    <name type="scientific">Candidatus Shapirobacteria bacterium CG09_land_8_20_14_0_10_47_13</name>
    <dbReference type="NCBI Taxonomy" id="1974481"/>
    <lineage>
        <taxon>Bacteria</taxon>
        <taxon>Candidatus Shapironibacteriota</taxon>
    </lineage>
</organism>
<evidence type="ECO:0000313" key="3">
    <source>
        <dbReference type="Proteomes" id="UP000230033"/>
    </source>
</evidence>
<dbReference type="GO" id="GO:0003677">
    <property type="term" value="F:DNA binding"/>
    <property type="evidence" value="ECO:0007669"/>
    <property type="project" value="InterPro"/>
</dbReference>
<feature type="transmembrane region" description="Helical" evidence="1">
    <location>
        <begin position="97"/>
        <end position="119"/>
    </location>
</feature>
<dbReference type="PANTHER" id="PTHR34475:SF1">
    <property type="entry name" value="CYTOSKELETON PROTEIN RODZ"/>
    <property type="match status" value="1"/>
</dbReference>
<dbReference type="AlphaFoldDB" id="A0A2H0WNC1"/>
<dbReference type="InterPro" id="IPR010982">
    <property type="entry name" value="Lambda_DNA-bd_dom_sf"/>
</dbReference>
<dbReference type="InterPro" id="IPR050400">
    <property type="entry name" value="Bact_Cytoskel_RodZ"/>
</dbReference>
<sequence length="127" mass="14458">MKSVGEILRTNREKKSIELTEVAAATKIKKEFLAAIEDDDFQKISSGVITRGFIKNYAEFLELAPESVLSVFKRDFVGKNNRPVVFLKPDFVWTPKLTLIVLAVIFSLLIGAYLVHQYFSLTNTPYR</sequence>
<keyword evidence="1" id="KW-0472">Membrane</keyword>
<dbReference type="PANTHER" id="PTHR34475">
    <property type="match status" value="1"/>
</dbReference>
<dbReference type="EMBL" id="PEZJ01000008">
    <property type="protein sequence ID" value="PIS14115.1"/>
    <property type="molecule type" value="Genomic_DNA"/>
</dbReference>
<protein>
    <recommendedName>
        <fullName evidence="4">HTH cro/C1-type domain-containing protein</fullName>
    </recommendedName>
</protein>
<name>A0A2H0WNC1_9BACT</name>
<accession>A0A2H0WNC1</accession>
<dbReference type="Proteomes" id="UP000230033">
    <property type="component" value="Unassembled WGS sequence"/>
</dbReference>
<evidence type="ECO:0000256" key="1">
    <source>
        <dbReference type="SAM" id="Phobius"/>
    </source>
</evidence>
<proteinExistence type="predicted"/>
<gene>
    <name evidence="2" type="ORF">COT65_00635</name>
</gene>
<comment type="caution">
    <text evidence="2">The sequence shown here is derived from an EMBL/GenBank/DDBJ whole genome shotgun (WGS) entry which is preliminary data.</text>
</comment>
<reference evidence="3" key="1">
    <citation type="submission" date="2017-09" db="EMBL/GenBank/DDBJ databases">
        <title>Depth-based differentiation of microbial function through sediment-hosted aquifers and enrichment of novel symbionts in the deep terrestrial subsurface.</title>
        <authorList>
            <person name="Probst A.J."/>
            <person name="Ladd B."/>
            <person name="Jarett J.K."/>
            <person name="Geller-Mcgrath D.E."/>
            <person name="Sieber C.M.K."/>
            <person name="Emerson J.B."/>
            <person name="Anantharaman K."/>
            <person name="Thomas B.C."/>
            <person name="Malmstrom R."/>
            <person name="Stieglmeier M."/>
            <person name="Klingl A."/>
            <person name="Woyke T."/>
            <person name="Ryan C.M."/>
            <person name="Banfield J.F."/>
        </authorList>
    </citation>
    <scope>NUCLEOTIDE SEQUENCE [LARGE SCALE GENOMIC DNA]</scope>
</reference>
<keyword evidence="1" id="KW-1133">Transmembrane helix</keyword>
<evidence type="ECO:0008006" key="4">
    <source>
        <dbReference type="Google" id="ProtNLM"/>
    </source>
</evidence>
<dbReference type="Gene3D" id="1.10.260.40">
    <property type="entry name" value="lambda repressor-like DNA-binding domains"/>
    <property type="match status" value="1"/>
</dbReference>
<dbReference type="Pfam" id="PF13413">
    <property type="entry name" value="HTH_25"/>
    <property type="match status" value="1"/>
</dbReference>
<evidence type="ECO:0000313" key="2">
    <source>
        <dbReference type="EMBL" id="PIS14115.1"/>
    </source>
</evidence>
<keyword evidence="1" id="KW-0812">Transmembrane</keyword>